<accession>A0ABP3KLL7</accession>
<dbReference type="PANTHER" id="PTHR42663">
    <property type="entry name" value="HYDROLASE C777.06C-RELATED-RELATED"/>
    <property type="match status" value="1"/>
</dbReference>
<protein>
    <submittedName>
        <fullName evidence="2">MBL fold metallo-hydrolase</fullName>
    </submittedName>
</protein>
<gene>
    <name evidence="2" type="ORF">GCM10009096_25440</name>
</gene>
<dbReference type="RefSeq" id="WP_229953417.1">
    <property type="nucleotide sequence ID" value="NZ_BAAAEM010000003.1"/>
</dbReference>
<sequence length="256" mass="28828">MALKLIILGCGTSSGVPRIGNDWGDCDPNESKNRRSRVSIIVESSTTRILVDTSPDLRFQFLACGIDSIDHVIWTHDHADHCHGIDDLRQVFQKKREPIPAYARDFALDSLKRRFKYAFEGHKYYPSICDGHILENVTEFGDIRVKTVDQPHGGITSAGLRFEHDGKSISYATDFGEVTDGMRNIFSNSDVFVVDALREKPHPTHAHLAMTLEFINAVKPGLSLLTHMDKSMDYNHLCSILPKDIRPAYDGYVIEI</sequence>
<dbReference type="Proteomes" id="UP001500713">
    <property type="component" value="Unassembled WGS sequence"/>
</dbReference>
<organism evidence="2 3">
    <name type="scientific">Parasphingorhabdus litoris</name>
    <dbReference type="NCBI Taxonomy" id="394733"/>
    <lineage>
        <taxon>Bacteria</taxon>
        <taxon>Pseudomonadati</taxon>
        <taxon>Pseudomonadota</taxon>
        <taxon>Alphaproteobacteria</taxon>
        <taxon>Sphingomonadales</taxon>
        <taxon>Sphingomonadaceae</taxon>
        <taxon>Parasphingorhabdus</taxon>
    </lineage>
</organism>
<evidence type="ECO:0000313" key="2">
    <source>
        <dbReference type="EMBL" id="GAA0482052.1"/>
    </source>
</evidence>
<dbReference type="CDD" id="cd16279">
    <property type="entry name" value="metallo-hydrolase-like_MBL-fold"/>
    <property type="match status" value="1"/>
</dbReference>
<dbReference type="SUPFAM" id="SSF56281">
    <property type="entry name" value="Metallo-hydrolase/oxidoreductase"/>
    <property type="match status" value="1"/>
</dbReference>
<dbReference type="InterPro" id="IPR036866">
    <property type="entry name" value="RibonucZ/Hydroxyglut_hydro"/>
</dbReference>
<dbReference type="SMART" id="SM00849">
    <property type="entry name" value="Lactamase_B"/>
    <property type="match status" value="1"/>
</dbReference>
<evidence type="ECO:0000259" key="1">
    <source>
        <dbReference type="SMART" id="SM00849"/>
    </source>
</evidence>
<keyword evidence="3" id="KW-1185">Reference proteome</keyword>
<evidence type="ECO:0000313" key="3">
    <source>
        <dbReference type="Proteomes" id="UP001500713"/>
    </source>
</evidence>
<proteinExistence type="predicted"/>
<dbReference type="EMBL" id="BAAAEM010000003">
    <property type="protein sequence ID" value="GAA0482052.1"/>
    <property type="molecule type" value="Genomic_DNA"/>
</dbReference>
<reference evidence="3" key="1">
    <citation type="journal article" date="2019" name="Int. J. Syst. Evol. Microbiol.">
        <title>The Global Catalogue of Microorganisms (GCM) 10K type strain sequencing project: providing services to taxonomists for standard genome sequencing and annotation.</title>
        <authorList>
            <consortium name="The Broad Institute Genomics Platform"/>
            <consortium name="The Broad Institute Genome Sequencing Center for Infectious Disease"/>
            <person name="Wu L."/>
            <person name="Ma J."/>
        </authorList>
    </citation>
    <scope>NUCLEOTIDE SEQUENCE [LARGE SCALE GENOMIC DNA]</scope>
    <source>
        <strain evidence="3">JCM 14162</strain>
    </source>
</reference>
<dbReference type="Pfam" id="PF12706">
    <property type="entry name" value="Lactamase_B_2"/>
    <property type="match status" value="1"/>
</dbReference>
<comment type="caution">
    <text evidence="2">The sequence shown here is derived from an EMBL/GenBank/DDBJ whole genome shotgun (WGS) entry which is preliminary data.</text>
</comment>
<dbReference type="InterPro" id="IPR001279">
    <property type="entry name" value="Metallo-B-lactamas"/>
</dbReference>
<name>A0ABP3KLL7_9SPHN</name>
<dbReference type="Gene3D" id="3.60.15.10">
    <property type="entry name" value="Ribonuclease Z/Hydroxyacylglutathione hydrolase-like"/>
    <property type="match status" value="1"/>
</dbReference>
<feature type="domain" description="Metallo-beta-lactamase" evidence="1">
    <location>
        <begin position="36"/>
        <end position="205"/>
    </location>
</feature>
<dbReference type="PANTHER" id="PTHR42663:SF6">
    <property type="entry name" value="HYDROLASE C777.06C-RELATED"/>
    <property type="match status" value="1"/>
</dbReference>